<dbReference type="EMBL" id="AMQN01031391">
    <property type="status" value="NOT_ANNOTATED_CDS"/>
    <property type="molecule type" value="Genomic_DNA"/>
</dbReference>
<accession>R7TC75</accession>
<keyword evidence="4" id="KW-1185">Reference proteome</keyword>
<dbReference type="HOGENOM" id="CLU_2212431_0_0_1"/>
<evidence type="ECO:0000256" key="1">
    <source>
        <dbReference type="SAM" id="MobiDB-lite"/>
    </source>
</evidence>
<evidence type="ECO:0000313" key="2">
    <source>
        <dbReference type="EMBL" id="ELT91122.1"/>
    </source>
</evidence>
<reference evidence="3" key="3">
    <citation type="submission" date="2015-06" db="UniProtKB">
        <authorList>
            <consortium name="EnsemblMetazoa"/>
        </authorList>
    </citation>
    <scope>IDENTIFICATION</scope>
</reference>
<name>R7TC75_CAPTE</name>
<dbReference type="AlphaFoldDB" id="R7TC75"/>
<reference evidence="2 4" key="2">
    <citation type="journal article" date="2013" name="Nature">
        <title>Insights into bilaterian evolution from three spiralian genomes.</title>
        <authorList>
            <person name="Simakov O."/>
            <person name="Marletaz F."/>
            <person name="Cho S.J."/>
            <person name="Edsinger-Gonzales E."/>
            <person name="Havlak P."/>
            <person name="Hellsten U."/>
            <person name="Kuo D.H."/>
            <person name="Larsson T."/>
            <person name="Lv J."/>
            <person name="Arendt D."/>
            <person name="Savage R."/>
            <person name="Osoegawa K."/>
            <person name="de Jong P."/>
            <person name="Grimwood J."/>
            <person name="Chapman J.A."/>
            <person name="Shapiro H."/>
            <person name="Aerts A."/>
            <person name="Otillar R.P."/>
            <person name="Terry A.Y."/>
            <person name="Boore J.L."/>
            <person name="Grigoriev I.V."/>
            <person name="Lindberg D.R."/>
            <person name="Seaver E.C."/>
            <person name="Weisblat D.A."/>
            <person name="Putnam N.H."/>
            <person name="Rokhsar D.S."/>
        </authorList>
    </citation>
    <scope>NUCLEOTIDE SEQUENCE</scope>
    <source>
        <strain evidence="2 4">I ESC-2004</strain>
    </source>
</reference>
<dbReference type="EMBL" id="KB310635">
    <property type="protein sequence ID" value="ELT91122.1"/>
    <property type="molecule type" value="Genomic_DNA"/>
</dbReference>
<sequence>MSQNFTSNTPGKAQSMPDNAQETLTKTQQMDPLWKKLMLLPYFAKADMEEKRQMYRKEQEREGEEVERHGWKKCVACSYTEHLGEIEDNLNMWLHCMVPNGKKTQLA</sequence>
<reference evidence="4" key="1">
    <citation type="submission" date="2012-12" db="EMBL/GenBank/DDBJ databases">
        <authorList>
            <person name="Hellsten U."/>
            <person name="Grimwood J."/>
            <person name="Chapman J.A."/>
            <person name="Shapiro H."/>
            <person name="Aerts A."/>
            <person name="Otillar R.P."/>
            <person name="Terry A.Y."/>
            <person name="Boore J.L."/>
            <person name="Simakov O."/>
            <person name="Marletaz F."/>
            <person name="Cho S.-J."/>
            <person name="Edsinger-Gonzales E."/>
            <person name="Havlak P."/>
            <person name="Kuo D.-H."/>
            <person name="Larsson T."/>
            <person name="Lv J."/>
            <person name="Arendt D."/>
            <person name="Savage R."/>
            <person name="Osoegawa K."/>
            <person name="de Jong P."/>
            <person name="Lindberg D.R."/>
            <person name="Seaver E.C."/>
            <person name="Weisblat D.A."/>
            <person name="Putnam N.H."/>
            <person name="Grigoriev I.V."/>
            <person name="Rokhsar D.S."/>
        </authorList>
    </citation>
    <scope>NUCLEOTIDE SEQUENCE</scope>
    <source>
        <strain evidence="4">I ESC-2004</strain>
    </source>
</reference>
<organism evidence="2">
    <name type="scientific">Capitella teleta</name>
    <name type="common">Polychaete worm</name>
    <dbReference type="NCBI Taxonomy" id="283909"/>
    <lineage>
        <taxon>Eukaryota</taxon>
        <taxon>Metazoa</taxon>
        <taxon>Spiralia</taxon>
        <taxon>Lophotrochozoa</taxon>
        <taxon>Annelida</taxon>
        <taxon>Polychaeta</taxon>
        <taxon>Sedentaria</taxon>
        <taxon>Scolecida</taxon>
        <taxon>Capitellidae</taxon>
        <taxon>Capitella</taxon>
    </lineage>
</organism>
<feature type="region of interest" description="Disordered" evidence="1">
    <location>
        <begin position="1"/>
        <end position="28"/>
    </location>
</feature>
<proteinExistence type="predicted"/>
<evidence type="ECO:0000313" key="4">
    <source>
        <dbReference type="Proteomes" id="UP000014760"/>
    </source>
</evidence>
<dbReference type="EnsemblMetazoa" id="CapteT203768">
    <property type="protein sequence ID" value="CapteP203768"/>
    <property type="gene ID" value="CapteG203768"/>
</dbReference>
<protein>
    <submittedName>
        <fullName evidence="2 3">Uncharacterized protein</fullName>
    </submittedName>
</protein>
<gene>
    <name evidence="2" type="ORF">CAPTEDRAFT_203768</name>
</gene>
<evidence type="ECO:0000313" key="3">
    <source>
        <dbReference type="EnsemblMetazoa" id="CapteP203768"/>
    </source>
</evidence>
<dbReference type="OrthoDB" id="5988675at2759"/>
<dbReference type="Proteomes" id="UP000014760">
    <property type="component" value="Unassembled WGS sequence"/>
</dbReference>